<organism evidence="2 3">
    <name type="scientific">Maricaulis maris</name>
    <dbReference type="NCBI Taxonomy" id="74318"/>
    <lineage>
        <taxon>Bacteria</taxon>
        <taxon>Pseudomonadati</taxon>
        <taxon>Pseudomonadota</taxon>
        <taxon>Alphaproteobacteria</taxon>
        <taxon>Maricaulales</taxon>
        <taxon>Maricaulaceae</taxon>
        <taxon>Maricaulis</taxon>
    </lineage>
</organism>
<keyword evidence="1" id="KW-0812">Transmembrane</keyword>
<feature type="transmembrane region" description="Helical" evidence="1">
    <location>
        <begin position="133"/>
        <end position="152"/>
    </location>
</feature>
<evidence type="ECO:0000313" key="3">
    <source>
        <dbReference type="Proteomes" id="UP000273675"/>
    </source>
</evidence>
<gene>
    <name evidence="2" type="ORF">C7435_2800</name>
</gene>
<name>A0A495D2G1_9PROT</name>
<feature type="transmembrane region" description="Helical" evidence="1">
    <location>
        <begin position="70"/>
        <end position="87"/>
    </location>
</feature>
<proteinExistence type="predicted"/>
<protein>
    <submittedName>
        <fullName evidence="2">Uncharacterized protein</fullName>
    </submittedName>
</protein>
<feature type="transmembrane region" description="Helical" evidence="1">
    <location>
        <begin position="9"/>
        <end position="30"/>
    </location>
</feature>
<keyword evidence="1" id="KW-1133">Transmembrane helix</keyword>
<feature type="transmembrane region" description="Helical" evidence="1">
    <location>
        <begin position="184"/>
        <end position="207"/>
    </location>
</feature>
<keyword evidence="1" id="KW-0472">Membrane</keyword>
<evidence type="ECO:0000313" key="2">
    <source>
        <dbReference type="EMBL" id="RKQ95693.1"/>
    </source>
</evidence>
<dbReference type="EMBL" id="RBIM01000006">
    <property type="protein sequence ID" value="RKQ95693.1"/>
    <property type="molecule type" value="Genomic_DNA"/>
</dbReference>
<feature type="transmembrane region" description="Helical" evidence="1">
    <location>
        <begin position="94"/>
        <end position="113"/>
    </location>
</feature>
<dbReference type="AlphaFoldDB" id="A0A495D2G1"/>
<dbReference type="Proteomes" id="UP000273675">
    <property type="component" value="Unassembled WGS sequence"/>
</dbReference>
<comment type="caution">
    <text evidence="2">The sequence shown here is derived from an EMBL/GenBank/DDBJ whole genome shotgun (WGS) entry which is preliminary data.</text>
</comment>
<evidence type="ECO:0000256" key="1">
    <source>
        <dbReference type="SAM" id="Phobius"/>
    </source>
</evidence>
<reference evidence="2 3" key="1">
    <citation type="submission" date="2018-10" db="EMBL/GenBank/DDBJ databases">
        <title>Genomic Encyclopedia of Type Strains, Phase IV (KMG-IV): sequencing the most valuable type-strain genomes for metagenomic binning, comparative biology and taxonomic classification.</title>
        <authorList>
            <person name="Goeker M."/>
        </authorList>
    </citation>
    <scope>NUCLEOTIDE SEQUENCE [LARGE SCALE GENOMIC DNA]</scope>
    <source>
        <strain evidence="2 3">DSM 4734</strain>
    </source>
</reference>
<accession>A0A495D2G1</accession>
<sequence length="208" mass="22840">MWGFYWSRLFGIILLTINLLAFLSTSEWVVSGSVLNQAVDAWGQICRWGFTPIDAVVVPLGFEVTEQERLALTVMLLIFLPGAFVKNANGERSLSGMSIAIGFSLVGFAWMVFDDAIDPDNSVMPLLDPERQLVAMLSLLGLIVWITKLIYFDFEMSGKGYSVGRSTRMLLSIDGSYLRIFGSYVVNLIGALLILLGLGMAGLLTIAN</sequence>